<evidence type="ECO:0000313" key="2">
    <source>
        <dbReference type="Proteomes" id="UP000477285"/>
    </source>
</evidence>
<dbReference type="Proteomes" id="UP000477285">
    <property type="component" value="Unassembled WGS sequence"/>
</dbReference>
<organism evidence="1 2">
    <name type="scientific">Blautia wexlerae</name>
    <dbReference type="NCBI Taxonomy" id="418240"/>
    <lineage>
        <taxon>Bacteria</taxon>
        <taxon>Bacillati</taxon>
        <taxon>Bacillota</taxon>
        <taxon>Clostridia</taxon>
        <taxon>Lachnospirales</taxon>
        <taxon>Lachnospiraceae</taxon>
        <taxon>Blautia</taxon>
    </lineage>
</organism>
<comment type="caution">
    <text evidence="1">The sequence shown here is derived from an EMBL/GenBank/DDBJ whole genome shotgun (WGS) entry which is preliminary data.</text>
</comment>
<protein>
    <submittedName>
        <fullName evidence="1">Uncharacterized protein</fullName>
    </submittedName>
</protein>
<name>A0A6L8SXU8_9FIRM</name>
<dbReference type="EMBL" id="WWVQ01000001">
    <property type="protein sequence ID" value="MZL31713.1"/>
    <property type="molecule type" value="Genomic_DNA"/>
</dbReference>
<gene>
    <name evidence="1" type="ORF">GT728_00505</name>
</gene>
<reference evidence="1 2" key="1">
    <citation type="journal article" date="2019" name="Nat. Med.">
        <title>A library of human gut bacterial isolates paired with longitudinal multiomics data enables mechanistic microbiome research.</title>
        <authorList>
            <person name="Poyet M."/>
            <person name="Groussin M."/>
            <person name="Gibbons S.M."/>
            <person name="Avila-Pacheco J."/>
            <person name="Jiang X."/>
            <person name="Kearney S.M."/>
            <person name="Perrotta A.R."/>
            <person name="Berdy B."/>
            <person name="Zhao S."/>
            <person name="Lieberman T.D."/>
            <person name="Swanson P.K."/>
            <person name="Smith M."/>
            <person name="Roesemann S."/>
            <person name="Alexander J.E."/>
            <person name="Rich S.A."/>
            <person name="Livny J."/>
            <person name="Vlamakis H."/>
            <person name="Clish C."/>
            <person name="Bullock K."/>
            <person name="Deik A."/>
            <person name="Scott J."/>
            <person name="Pierce K.A."/>
            <person name="Xavier R.J."/>
            <person name="Alm E.J."/>
        </authorList>
    </citation>
    <scope>NUCLEOTIDE SEQUENCE [LARGE SCALE GENOMIC DNA]</scope>
    <source>
        <strain evidence="1 2">BIOML-A1</strain>
    </source>
</reference>
<dbReference type="RefSeq" id="WP_161233199.1">
    <property type="nucleotide sequence ID" value="NZ_JBBNFY010000001.1"/>
</dbReference>
<dbReference type="AlphaFoldDB" id="A0A6L8SXU8"/>
<evidence type="ECO:0000313" key="1">
    <source>
        <dbReference type="EMBL" id="MZL31713.1"/>
    </source>
</evidence>
<accession>A0A6L8SXU8</accession>
<sequence>MKLRKATLIDYGVPPDDIPTLQSHLRNLSESDKYNLLQVSIKYAPGIESQIYDSIVNSIGYRTMEKIRTVPATENDFYGYKRKVMAEYYHLAKLIGRL</sequence>
<proteinExistence type="predicted"/>